<dbReference type="RefSeq" id="WP_146840988.1">
    <property type="nucleotide sequence ID" value="NZ_BJWG01000001.1"/>
</dbReference>
<sequence>MTLVSAHRGGVGRERRREGTLASIDEASRLGVDLVEIDVRVLADGSTVLQHDPTTRLRGRRRAVSSLDLATFRASTGRATFDEALGLLAGRAGAHVDLKSDPTSDLAGSPPQWAVGTARRAVERLGAAHVVVTSEDDAVVAAVRAWSRAAAPGLRVGLSMQRAPGGPDRERVRGALADRLAACDATLVVAHHRLARTHLAAVADGAGLPMLVWTVDRTRDLAYWLDDRAWAVTTNRPATALRVRDALRPSSETAR</sequence>
<dbReference type="Pfam" id="PF03009">
    <property type="entry name" value="GDPD"/>
    <property type="match status" value="1"/>
</dbReference>
<dbReference type="CDD" id="cd08556">
    <property type="entry name" value="GDPD"/>
    <property type="match status" value="1"/>
</dbReference>
<keyword evidence="3" id="KW-1185">Reference proteome</keyword>
<proteinExistence type="predicted"/>
<organism evidence="2 3">
    <name type="scientific">Cellulomonas composti</name>
    <dbReference type="NCBI Taxonomy" id="266130"/>
    <lineage>
        <taxon>Bacteria</taxon>
        <taxon>Bacillati</taxon>
        <taxon>Actinomycetota</taxon>
        <taxon>Actinomycetes</taxon>
        <taxon>Micrococcales</taxon>
        <taxon>Cellulomonadaceae</taxon>
        <taxon>Cellulomonas</taxon>
    </lineage>
</organism>
<dbReference type="PROSITE" id="PS51704">
    <property type="entry name" value="GP_PDE"/>
    <property type="match status" value="1"/>
</dbReference>
<dbReference type="GO" id="GO:0006629">
    <property type="term" value="P:lipid metabolic process"/>
    <property type="evidence" value="ECO:0007669"/>
    <property type="project" value="InterPro"/>
</dbReference>
<dbReference type="PANTHER" id="PTHR46211:SF1">
    <property type="entry name" value="GLYCEROPHOSPHODIESTER PHOSPHODIESTERASE, CYTOPLASMIC"/>
    <property type="match status" value="1"/>
</dbReference>
<evidence type="ECO:0000259" key="1">
    <source>
        <dbReference type="PROSITE" id="PS51704"/>
    </source>
</evidence>
<name>A0A511J5Y0_9CELL</name>
<dbReference type="OrthoDB" id="9758957at2"/>
<evidence type="ECO:0000313" key="2">
    <source>
        <dbReference type="EMBL" id="GEL93406.1"/>
    </source>
</evidence>
<dbReference type="InterPro" id="IPR030395">
    <property type="entry name" value="GP_PDE_dom"/>
</dbReference>
<evidence type="ECO:0000313" key="3">
    <source>
        <dbReference type="Proteomes" id="UP000321720"/>
    </source>
</evidence>
<dbReference type="GO" id="GO:0008081">
    <property type="term" value="F:phosphoric diester hydrolase activity"/>
    <property type="evidence" value="ECO:0007669"/>
    <property type="project" value="InterPro"/>
</dbReference>
<dbReference type="InterPro" id="IPR017946">
    <property type="entry name" value="PLC-like_Pdiesterase_TIM-brl"/>
</dbReference>
<dbReference type="Gene3D" id="3.20.20.190">
    <property type="entry name" value="Phosphatidylinositol (PI) phosphodiesterase"/>
    <property type="match status" value="1"/>
</dbReference>
<accession>A0A511J5Y0</accession>
<reference evidence="2 3" key="1">
    <citation type="submission" date="2019-07" db="EMBL/GenBank/DDBJ databases">
        <title>Whole genome shotgun sequence of Cellulomonas composti NBRC 100758.</title>
        <authorList>
            <person name="Hosoyama A."/>
            <person name="Uohara A."/>
            <person name="Ohji S."/>
            <person name="Ichikawa N."/>
        </authorList>
    </citation>
    <scope>NUCLEOTIDE SEQUENCE [LARGE SCALE GENOMIC DNA]</scope>
    <source>
        <strain evidence="2 3">NBRC 100758</strain>
    </source>
</reference>
<protein>
    <recommendedName>
        <fullName evidence="1">GP-PDE domain-containing protein</fullName>
    </recommendedName>
</protein>
<dbReference type="EMBL" id="BJWG01000001">
    <property type="protein sequence ID" value="GEL93406.1"/>
    <property type="molecule type" value="Genomic_DNA"/>
</dbReference>
<dbReference type="AlphaFoldDB" id="A0A511J5Y0"/>
<feature type="domain" description="GP-PDE" evidence="1">
    <location>
        <begin position="2"/>
        <end position="244"/>
    </location>
</feature>
<comment type="caution">
    <text evidence="2">The sequence shown here is derived from an EMBL/GenBank/DDBJ whole genome shotgun (WGS) entry which is preliminary data.</text>
</comment>
<dbReference type="PANTHER" id="PTHR46211">
    <property type="entry name" value="GLYCEROPHOSPHORYL DIESTER PHOSPHODIESTERASE"/>
    <property type="match status" value="1"/>
</dbReference>
<gene>
    <name evidence="2" type="ORF">CCO02nite_00640</name>
</gene>
<dbReference type="Proteomes" id="UP000321720">
    <property type="component" value="Unassembled WGS sequence"/>
</dbReference>
<dbReference type="SUPFAM" id="SSF51695">
    <property type="entry name" value="PLC-like phosphodiesterases"/>
    <property type="match status" value="1"/>
</dbReference>